<sequence>MHKNILLRTILLNLIKIKSWKVFQNLIEAHQKDRQPLFRELNCIPKTTATILHPTRNRIITIPWIGLFYSYEIKPGDINTRRFNRICNRHESPVIKEAVTDSLRFLSNFHDGKQFLCGFGLGRLNPR</sequence>
<dbReference type="EMBL" id="BPLR01012187">
    <property type="protein sequence ID" value="GIY52031.1"/>
    <property type="molecule type" value="Genomic_DNA"/>
</dbReference>
<protein>
    <submittedName>
        <fullName evidence="1">Uncharacterized protein</fullName>
    </submittedName>
</protein>
<comment type="caution">
    <text evidence="1">The sequence shown here is derived from an EMBL/GenBank/DDBJ whole genome shotgun (WGS) entry which is preliminary data.</text>
</comment>
<proteinExistence type="predicted"/>
<reference evidence="1 2" key="1">
    <citation type="submission" date="2021-06" db="EMBL/GenBank/DDBJ databases">
        <title>Caerostris extrusa draft genome.</title>
        <authorList>
            <person name="Kono N."/>
            <person name="Arakawa K."/>
        </authorList>
    </citation>
    <scope>NUCLEOTIDE SEQUENCE [LARGE SCALE GENOMIC DNA]</scope>
</reference>
<evidence type="ECO:0000313" key="1">
    <source>
        <dbReference type="EMBL" id="GIY52031.1"/>
    </source>
</evidence>
<name>A0AAV4U2N6_CAEEX</name>
<organism evidence="1 2">
    <name type="scientific">Caerostris extrusa</name>
    <name type="common">Bark spider</name>
    <name type="synonym">Caerostris bankana</name>
    <dbReference type="NCBI Taxonomy" id="172846"/>
    <lineage>
        <taxon>Eukaryota</taxon>
        <taxon>Metazoa</taxon>
        <taxon>Ecdysozoa</taxon>
        <taxon>Arthropoda</taxon>
        <taxon>Chelicerata</taxon>
        <taxon>Arachnida</taxon>
        <taxon>Araneae</taxon>
        <taxon>Araneomorphae</taxon>
        <taxon>Entelegynae</taxon>
        <taxon>Araneoidea</taxon>
        <taxon>Araneidae</taxon>
        <taxon>Caerostris</taxon>
    </lineage>
</organism>
<dbReference type="Proteomes" id="UP001054945">
    <property type="component" value="Unassembled WGS sequence"/>
</dbReference>
<dbReference type="AlphaFoldDB" id="A0AAV4U2N6"/>
<accession>A0AAV4U2N6</accession>
<gene>
    <name evidence="1" type="ORF">CEXT_561371</name>
</gene>
<evidence type="ECO:0000313" key="2">
    <source>
        <dbReference type="Proteomes" id="UP001054945"/>
    </source>
</evidence>
<keyword evidence="2" id="KW-1185">Reference proteome</keyword>